<name>W9DTJ6_METTI</name>
<evidence type="ECO:0000313" key="2">
    <source>
        <dbReference type="EMBL" id="ETA69098.1"/>
    </source>
</evidence>
<keyword evidence="2" id="KW-0808">Transferase</keyword>
<evidence type="ECO:0000259" key="1">
    <source>
        <dbReference type="Pfam" id="PF00534"/>
    </source>
</evidence>
<dbReference type="Pfam" id="PF00534">
    <property type="entry name" value="Glycos_transf_1"/>
    <property type="match status" value="1"/>
</dbReference>
<evidence type="ECO:0000313" key="3">
    <source>
        <dbReference type="Proteomes" id="UP000019483"/>
    </source>
</evidence>
<dbReference type="STRING" id="1090322.MettiDRAFT_2591"/>
<gene>
    <name evidence="2" type="ORF">MettiDRAFT_2591</name>
</gene>
<dbReference type="SUPFAM" id="SSF53756">
    <property type="entry name" value="UDP-Glycosyltransferase/glycogen phosphorylase"/>
    <property type="match status" value="1"/>
</dbReference>
<proteinExistence type="predicted"/>
<sequence>MIRLLSNYLYSCNYAVIDMKLTLIHPAHMDYRKDLFEKLNQEYDVTFVFTKQGRGQKNVFEEQERIPENWNYSVIKTNTIFLGKDVGMYIQLIQELFNDKSDIIITSTSWHLCWLISKIKNKKFILMTEFWHWNNSSFYRKIINLSIRMIAKRSDAIFAMGTKSYSAYSSMDVSSDKLFVHPQCAVDYSNNPVKNLKFDIELDNKIIFLFIGRLVESKGVDVLLRAFSKLEQEDSDVVLIVGGDGHSKTKLEVLSRQLGIKNIQFTGRIEKKDISSYYSMCDVFVLPSIFINESYEPWGLVVNEAMAFGKAIIASSAVGSAYDLISPNQNGYIVRENSSNDLYSAMKQISHDKQRLLEMGNKSRIIFDNKNNFESFFLKLNECIEFVANSSAKKRSN</sequence>
<dbReference type="InterPro" id="IPR001296">
    <property type="entry name" value="Glyco_trans_1"/>
</dbReference>
<reference evidence="2 3" key="1">
    <citation type="submission" date="2013-08" db="EMBL/GenBank/DDBJ databases">
        <authorList>
            <consortium name="DOE Joint Genome Institute"/>
            <person name="Eisen J."/>
            <person name="Huntemann M."/>
            <person name="Han J."/>
            <person name="Chen A."/>
            <person name="Kyrpides N."/>
            <person name="Mavromatis K."/>
            <person name="Markowitz V."/>
            <person name="Palaniappan K."/>
            <person name="Ivanova N."/>
            <person name="Schaumberg A."/>
            <person name="Pati A."/>
            <person name="Liolios K."/>
            <person name="Nordberg H.P."/>
            <person name="Cantor M.N."/>
            <person name="Hua S.X."/>
            <person name="Woyke T."/>
        </authorList>
    </citation>
    <scope>NUCLEOTIDE SEQUENCE [LARGE SCALE GENOMIC DNA]</scope>
    <source>
        <strain evidence="2 3">DSM 2278</strain>
    </source>
</reference>
<dbReference type="EMBL" id="AZAJ01000001">
    <property type="protein sequence ID" value="ETA69098.1"/>
    <property type="molecule type" value="Genomic_DNA"/>
</dbReference>
<dbReference type="Proteomes" id="UP000019483">
    <property type="component" value="Unassembled WGS sequence"/>
</dbReference>
<dbReference type="Gene3D" id="3.40.50.2000">
    <property type="entry name" value="Glycogen Phosphorylase B"/>
    <property type="match status" value="2"/>
</dbReference>
<organism evidence="2 3">
    <name type="scientific">Methanolobus tindarius DSM 2278</name>
    <dbReference type="NCBI Taxonomy" id="1090322"/>
    <lineage>
        <taxon>Archaea</taxon>
        <taxon>Methanobacteriati</taxon>
        <taxon>Methanobacteriota</taxon>
        <taxon>Stenosarchaea group</taxon>
        <taxon>Methanomicrobia</taxon>
        <taxon>Methanosarcinales</taxon>
        <taxon>Methanosarcinaceae</taxon>
        <taxon>Methanolobus</taxon>
    </lineage>
</organism>
<keyword evidence="3" id="KW-1185">Reference proteome</keyword>
<comment type="caution">
    <text evidence="2">The sequence shown here is derived from an EMBL/GenBank/DDBJ whole genome shotgun (WGS) entry which is preliminary data.</text>
</comment>
<accession>W9DTJ6</accession>
<dbReference type="CDD" id="cd03801">
    <property type="entry name" value="GT4_PimA-like"/>
    <property type="match status" value="1"/>
</dbReference>
<feature type="domain" description="Glycosyl transferase family 1" evidence="1">
    <location>
        <begin position="199"/>
        <end position="364"/>
    </location>
</feature>
<dbReference type="GO" id="GO:0016757">
    <property type="term" value="F:glycosyltransferase activity"/>
    <property type="evidence" value="ECO:0007669"/>
    <property type="project" value="InterPro"/>
</dbReference>
<protein>
    <submittedName>
        <fullName evidence="2">Glycosyltransferase</fullName>
    </submittedName>
</protein>
<dbReference type="AlphaFoldDB" id="W9DTJ6"/>
<dbReference type="PANTHER" id="PTHR12526">
    <property type="entry name" value="GLYCOSYLTRANSFERASE"/>
    <property type="match status" value="1"/>
</dbReference>